<protein>
    <submittedName>
        <fullName evidence="4">Purine-rich single-stranded DNA-binding protein alpha 1</fullName>
    </submittedName>
</protein>
<feature type="compositionally biased region" description="Polar residues" evidence="3">
    <location>
        <begin position="1"/>
        <end position="20"/>
    </location>
</feature>
<comment type="caution">
    <text evidence="4">The sequence shown here is derived from an EMBL/GenBank/DDBJ whole genome shotgun (WGS) entry which is preliminary data.</text>
</comment>
<dbReference type="GO" id="GO:0000977">
    <property type="term" value="F:RNA polymerase II transcription regulatory region sequence-specific DNA binding"/>
    <property type="evidence" value="ECO:0007669"/>
    <property type="project" value="InterPro"/>
</dbReference>
<dbReference type="PANTHER" id="PTHR12611">
    <property type="entry name" value="PUR-TRANSCRIPTIONAL ACTIVATOR"/>
    <property type="match status" value="1"/>
</dbReference>
<keyword evidence="5" id="KW-1185">Reference proteome</keyword>
<dbReference type="Gene3D" id="3.30.2450.30">
    <property type="match status" value="2"/>
</dbReference>
<evidence type="ECO:0000256" key="2">
    <source>
        <dbReference type="ARBA" id="ARBA00023125"/>
    </source>
</evidence>
<accession>A0A177BEJ5</accession>
<dbReference type="PANTHER" id="PTHR12611:SF0">
    <property type="entry name" value="PURINE-RICH BINDING PROTEIN-ALPHA, ISOFORM B"/>
    <property type="match status" value="1"/>
</dbReference>
<dbReference type="GO" id="GO:0005634">
    <property type="term" value="C:nucleus"/>
    <property type="evidence" value="ECO:0007669"/>
    <property type="project" value="TreeGrafter"/>
</dbReference>
<dbReference type="GO" id="GO:0000981">
    <property type="term" value="F:DNA-binding transcription factor activity, RNA polymerase II-specific"/>
    <property type="evidence" value="ECO:0007669"/>
    <property type="project" value="TreeGrafter"/>
</dbReference>
<organism evidence="4 5">
    <name type="scientific">Intoshia linei</name>
    <dbReference type="NCBI Taxonomy" id="1819745"/>
    <lineage>
        <taxon>Eukaryota</taxon>
        <taxon>Metazoa</taxon>
        <taxon>Spiralia</taxon>
        <taxon>Lophotrochozoa</taxon>
        <taxon>Mesozoa</taxon>
        <taxon>Orthonectida</taxon>
        <taxon>Rhopaluridae</taxon>
        <taxon>Intoshia</taxon>
    </lineage>
</organism>
<comment type="similarity">
    <text evidence="1">Belongs to the PUR DNA-binding protein family.</text>
</comment>
<keyword evidence="2 4" id="KW-0238">DNA-binding</keyword>
<evidence type="ECO:0000313" key="5">
    <source>
        <dbReference type="Proteomes" id="UP000078046"/>
    </source>
</evidence>
<name>A0A177BEJ5_9BILA</name>
<evidence type="ECO:0000256" key="3">
    <source>
        <dbReference type="SAM" id="MobiDB-lite"/>
    </source>
</evidence>
<dbReference type="Proteomes" id="UP000078046">
    <property type="component" value="Unassembled WGS sequence"/>
</dbReference>
<sequence length="349" mass="39870">MSATANSDYQTNQSSVTTSVDENKKYADNDDTMLKTTMLQMWSKRFYFDLKQNEHGYFIKIAQVSFSGRKQRVLFVSRMIELFMKKLFEVLAASENITAESEVPENGRYLTEFVSYKSRRYFIDLMHGTKGNYIKISQTIKIANKRSTINVPMVHIHTFIETFINTLKIPEHPSLEELYNNIMKMSNGEIKQPTVSIPLNGTKNAVRQTKFNDKKTGKKSNKVCSETLRWERRTYHISVMQDVKGRFIRISYPQNKQYLTLPITCISELTESLGRLNEEQSAVPYDKLENTSTTGVLSEDNVDRCMIDVTVGNNDSALGNGSLEETVKKIDFLQINGVPINGAAEVNDN</sequence>
<dbReference type="SMART" id="SM00712">
    <property type="entry name" value="PUR"/>
    <property type="match status" value="3"/>
</dbReference>
<dbReference type="OrthoDB" id="523901at2759"/>
<proteinExistence type="inferred from homology"/>
<dbReference type="AlphaFoldDB" id="A0A177BEJ5"/>
<dbReference type="Pfam" id="PF04845">
    <property type="entry name" value="PurA"/>
    <property type="match status" value="1"/>
</dbReference>
<dbReference type="EMBL" id="LWCA01000010">
    <property type="protein sequence ID" value="OAF72001.1"/>
    <property type="molecule type" value="Genomic_DNA"/>
</dbReference>
<evidence type="ECO:0000256" key="1">
    <source>
        <dbReference type="ARBA" id="ARBA00009251"/>
    </source>
</evidence>
<dbReference type="InterPro" id="IPR006628">
    <property type="entry name" value="PUR-bd_fam"/>
</dbReference>
<reference evidence="4 5" key="1">
    <citation type="submission" date="2016-04" db="EMBL/GenBank/DDBJ databases">
        <title>The genome of Intoshia linei affirms orthonectids as highly simplified spiralians.</title>
        <authorList>
            <person name="Mikhailov K.V."/>
            <person name="Slusarev G.S."/>
            <person name="Nikitin M.A."/>
            <person name="Logacheva M.D."/>
            <person name="Penin A."/>
            <person name="Aleoshin V."/>
            <person name="Panchin Y.V."/>
        </authorList>
    </citation>
    <scope>NUCLEOTIDE SEQUENCE [LARGE SCALE GENOMIC DNA]</scope>
    <source>
        <strain evidence="4">Intl2013</strain>
        <tissue evidence="4">Whole animal</tissue>
    </source>
</reference>
<feature type="region of interest" description="Disordered" evidence="3">
    <location>
        <begin position="1"/>
        <end position="22"/>
    </location>
</feature>
<dbReference type="GO" id="GO:0032422">
    <property type="term" value="F:purine-rich negative regulatory element binding"/>
    <property type="evidence" value="ECO:0007669"/>
    <property type="project" value="InterPro"/>
</dbReference>
<gene>
    <name evidence="4" type="ORF">A3Q56_00225</name>
</gene>
<evidence type="ECO:0000313" key="4">
    <source>
        <dbReference type="EMBL" id="OAF72001.1"/>
    </source>
</evidence>